<dbReference type="SMART" id="SM00129">
    <property type="entry name" value="KISc"/>
    <property type="match status" value="1"/>
</dbReference>
<feature type="compositionally biased region" description="Basic and acidic residues" evidence="11">
    <location>
        <begin position="1605"/>
        <end position="1621"/>
    </location>
</feature>
<feature type="compositionally biased region" description="Basic and acidic residues" evidence="11">
    <location>
        <begin position="647"/>
        <end position="659"/>
    </location>
</feature>
<evidence type="ECO:0000256" key="9">
    <source>
        <dbReference type="PROSITE-ProRule" id="PRU00283"/>
    </source>
</evidence>
<dbReference type="PROSITE" id="PS50067">
    <property type="entry name" value="KINESIN_MOTOR_2"/>
    <property type="match status" value="1"/>
</dbReference>
<dbReference type="GO" id="GO:0007018">
    <property type="term" value="P:microtubule-based movement"/>
    <property type="evidence" value="ECO:0007669"/>
    <property type="project" value="InterPro"/>
</dbReference>
<feature type="region of interest" description="Disordered" evidence="11">
    <location>
        <begin position="1583"/>
        <end position="1741"/>
    </location>
</feature>
<dbReference type="InterPro" id="IPR001752">
    <property type="entry name" value="Kinesin_motor_dom"/>
</dbReference>
<feature type="region of interest" description="Disordered" evidence="11">
    <location>
        <begin position="1767"/>
        <end position="1787"/>
    </location>
</feature>
<keyword evidence="3" id="KW-0597">Phosphoprotein</keyword>
<dbReference type="GO" id="GO:0005634">
    <property type="term" value="C:nucleus"/>
    <property type="evidence" value="ECO:0007669"/>
    <property type="project" value="TreeGrafter"/>
</dbReference>
<dbReference type="GO" id="GO:0090307">
    <property type="term" value="P:mitotic spindle assembly"/>
    <property type="evidence" value="ECO:0007669"/>
    <property type="project" value="TreeGrafter"/>
</dbReference>
<comment type="caution">
    <text evidence="13">The sequence shown here is derived from an EMBL/GenBank/DDBJ whole genome shotgun (WGS) entry which is preliminary data.</text>
</comment>
<feature type="region of interest" description="Disordered" evidence="11">
    <location>
        <begin position="1"/>
        <end position="22"/>
    </location>
</feature>
<evidence type="ECO:0000256" key="4">
    <source>
        <dbReference type="ARBA" id="ARBA00022741"/>
    </source>
</evidence>
<dbReference type="PANTHER" id="PTHR47970">
    <property type="entry name" value="KINESIN-LIKE PROTEIN KIF11"/>
    <property type="match status" value="1"/>
</dbReference>
<dbReference type="GO" id="GO:0005524">
    <property type="term" value="F:ATP binding"/>
    <property type="evidence" value="ECO:0007669"/>
    <property type="project" value="UniProtKB-UniRule"/>
</dbReference>
<comment type="subcellular location">
    <subcellularLocation>
        <location evidence="1">Cytoplasm</location>
        <location evidence="1">Cytoskeleton</location>
        <location evidence="1">Spindle</location>
    </subcellularLocation>
</comment>
<keyword evidence="7 9" id="KW-0505">Motor protein</keyword>
<dbReference type="GO" id="GO:0072686">
    <property type="term" value="C:mitotic spindle"/>
    <property type="evidence" value="ECO:0007669"/>
    <property type="project" value="TreeGrafter"/>
</dbReference>
<dbReference type="PRINTS" id="PR00380">
    <property type="entry name" value="KINESINHEAVY"/>
</dbReference>
<feature type="region of interest" description="Disordered" evidence="11">
    <location>
        <begin position="647"/>
        <end position="672"/>
    </location>
</feature>
<feature type="coiled-coil region" evidence="10">
    <location>
        <begin position="881"/>
        <end position="978"/>
    </location>
</feature>
<evidence type="ECO:0000256" key="5">
    <source>
        <dbReference type="ARBA" id="ARBA00022840"/>
    </source>
</evidence>
<feature type="compositionally biased region" description="Basic and acidic residues" evidence="11">
    <location>
        <begin position="1631"/>
        <end position="1643"/>
    </location>
</feature>
<feature type="compositionally biased region" description="Polar residues" evidence="11">
    <location>
        <begin position="1586"/>
        <end position="1595"/>
    </location>
</feature>
<feature type="compositionally biased region" description="Basic and acidic residues" evidence="11">
    <location>
        <begin position="1773"/>
        <end position="1785"/>
    </location>
</feature>
<keyword evidence="5 9" id="KW-0067">ATP-binding</keyword>
<evidence type="ECO:0000313" key="13">
    <source>
        <dbReference type="EMBL" id="TRZ25437.1"/>
    </source>
</evidence>
<evidence type="ECO:0000256" key="10">
    <source>
        <dbReference type="SAM" id="Coils"/>
    </source>
</evidence>
<dbReference type="GO" id="GO:0051231">
    <property type="term" value="P:spindle elongation"/>
    <property type="evidence" value="ECO:0007669"/>
    <property type="project" value="TreeGrafter"/>
</dbReference>
<dbReference type="SUPFAM" id="SSF52540">
    <property type="entry name" value="P-loop containing nucleoside triphosphate hydrolases"/>
    <property type="match status" value="1"/>
</dbReference>
<evidence type="ECO:0000256" key="8">
    <source>
        <dbReference type="ARBA" id="ARBA00023212"/>
    </source>
</evidence>
<dbReference type="OrthoDB" id="123929at2759"/>
<evidence type="ECO:0000256" key="7">
    <source>
        <dbReference type="ARBA" id="ARBA00023175"/>
    </source>
</evidence>
<evidence type="ECO:0000259" key="12">
    <source>
        <dbReference type="PROSITE" id="PS50067"/>
    </source>
</evidence>
<feature type="domain" description="Kinesin motor" evidence="12">
    <location>
        <begin position="74"/>
        <end position="488"/>
    </location>
</feature>
<dbReference type="PANTHER" id="PTHR47970:SF29">
    <property type="entry name" value="KINESIN FAMILY MEMBER 20B"/>
    <property type="match status" value="1"/>
</dbReference>
<dbReference type="GO" id="GO:0005876">
    <property type="term" value="C:spindle microtubule"/>
    <property type="evidence" value="ECO:0007669"/>
    <property type="project" value="TreeGrafter"/>
</dbReference>
<organism evidence="13 14">
    <name type="scientific">Zosterops borbonicus</name>
    <dbReference type="NCBI Taxonomy" id="364589"/>
    <lineage>
        <taxon>Eukaryota</taxon>
        <taxon>Metazoa</taxon>
        <taxon>Chordata</taxon>
        <taxon>Craniata</taxon>
        <taxon>Vertebrata</taxon>
        <taxon>Euteleostomi</taxon>
        <taxon>Archelosauria</taxon>
        <taxon>Archosauria</taxon>
        <taxon>Dinosauria</taxon>
        <taxon>Saurischia</taxon>
        <taxon>Theropoda</taxon>
        <taxon>Coelurosauria</taxon>
        <taxon>Aves</taxon>
        <taxon>Neognathae</taxon>
        <taxon>Neoaves</taxon>
        <taxon>Telluraves</taxon>
        <taxon>Australaves</taxon>
        <taxon>Passeriformes</taxon>
        <taxon>Sylvioidea</taxon>
        <taxon>Zosteropidae</taxon>
        <taxon>Zosterops</taxon>
    </lineage>
</organism>
<dbReference type="InterPro" id="IPR027417">
    <property type="entry name" value="P-loop_NTPase"/>
</dbReference>
<dbReference type="CDD" id="cd21786">
    <property type="entry name" value="RBD_KIF20B"/>
    <property type="match status" value="1"/>
</dbReference>
<dbReference type="Gene3D" id="1.10.287.1490">
    <property type="match status" value="1"/>
</dbReference>
<evidence type="ECO:0000313" key="14">
    <source>
        <dbReference type="Proteomes" id="UP000796761"/>
    </source>
</evidence>
<sequence length="1832" mass="212121">MGGAGPAPAQGSRMEPTLDNGKFFRPSYIASIEPSPRAGPVSVEDIKTDLSSEFSLVSSGSDTSQRNSLESKGHIQVCLRIRPFTSLERENGSQDCVSLEDSTNIVLKPPQHYLSRLSEKTSGPMLQKFTFSQVFGPETTQEEFFEGTMKQPVQDFLDGYNRLVFTYGVTNAGKTYTFQGTEDDVGILPRTMDMLFKSIQGKLYTAMDLKPYRCRDYIKLTENQVREETAIKNSLLRLIKEVDHQFNTSNKAPMDSKDLEDISEDLEESITTARSYIKFSVWVSFFEIYNECFYDLLIPISNDKKRKTLRLAQDIKGCSFVKDLQWVQISDSKEAFRLLKLGLKHQSIASTKLNNSSSRSHSIFTVKVLKIEDSGTPRVTRVNELSLCDLAGSERYTKTRNEGDRLKESGNINTSLLTLGKCINALKNCQQSKLQQHIPFRESKLTHFLQGFFSGKGKVYMIVNISKCASAYEETLNVLKFSAIAQKVLVMDTSILPQDQSFGQKLAGDSSLMPIPRKRATILWDRTLEDVFEGDNDDEEMEEQPSMSREEAVQKNEENEVVIPKEKYLMLVNLVEELRNKLITEKKNKLLLEIKIREEVIQEFTHYFAEREMDFKECLSQERAQLEENSEKRLEIFKELVNSYTKTADEKRKSQDRPCSEQAETLNEENSTDRGAYIDFGGVIDSLQNDITDIKNQAEAAHQYIVSLEDPQETIDCLEKQLAKLTAELVETKEEMEKKTKGFETQRIRLDESAEQLKEATKKMNIQNERIQELIDIVKQKDETIMRLQSQVTRSEETIKDYENTLTTIKRQLAEKNSNKMIESSQFKDCEETVLEVGRKRCLEKKPTAEEPPTKKGDKRESLENCLDLKRANNSETCMEMLVLKEKTEVLEGQIAALEEQCQREKNEKEMLNQQITNLHLELSASEEKASGLSGKLQQCQAEYQEIVSELDKQKTINKEQEEKIIQLNDEVTCAKQDIIDKVSQIKTMQSEVDELYKCHSESYAMDIDLVNVKCSLDPQKHEPETAQMSPLSMQFQTASTADPRQESSFHRSIESIWEECKIMIKASSQKSHRIQQLLQQVEDLEKRLHDSENSNNQLKIKLNEITKQDHQSVKEKDLVNQLQEQIQKKTQDFEKQAAESQRVIAQLQEKVTSYEGEIRHFECQLEAFRTKDDRMKELEEELKEKESTILNLESSTVVLQEKCTNVDKKLKELNDREADLKDEVAQLMNSLETMKHTLQEKEKKECEQMQSIELLRKDLSESSALVQSLKKDLQRKEEEYTDLKEKFSDAKKQIQQVQKEVCTMQTQEKSLRKQINELEKIKKQLSEELECKQRTMLQLKKEQLNKEKLEEISKQYEKTQKDLCAKEKIIEDMRMTLEEQEQTQIEQDHVLEAKLEETNRLILELEAWKQKYRELNNQCNSDWQQKMNKNEEKTINENEELIKLQKELQENEAKYQTDRKKWLEEKMGLINQVKEAENHRNREMRKFVEDREHHVKQQAEIERLTAQLVEKDSNLQKWREERDELVEALEVQLKTLASSTVQKDKEIERLKQAALTASEEDKETDLEDLKKQLAEKDNFIKEMKQQINHENPQSLAEVPLPEEGQDKIDQSVNKEDHSETVLDSTEVSTEDGKTSRFPKPEMEIQFTPLQPHKMEVKHQGSTSPVTVKMLKSRRKRKSVEMNEDFVTSENKRNAKPLTADSPSTSNKKKMATAQSLRKEYPLRRQESTLNKKSAKKKDGTLQKIGDFFQSSPTIIQSKAKKLIETISSPKSAEPENAKENELKPKRAKRKLYTTDISCPLDIPGSSILVEQKEKESDHLIIKRRLRSRLAK</sequence>
<proteinExistence type="inferred from homology"/>
<keyword evidence="8" id="KW-0206">Cytoskeleton</keyword>
<dbReference type="InterPro" id="IPR036961">
    <property type="entry name" value="Kinesin_motor_dom_sf"/>
</dbReference>
<dbReference type="GO" id="GO:0008017">
    <property type="term" value="F:microtubule binding"/>
    <property type="evidence" value="ECO:0007669"/>
    <property type="project" value="InterPro"/>
</dbReference>
<dbReference type="EMBL" id="SWJQ01000024">
    <property type="protein sequence ID" value="TRZ25437.1"/>
    <property type="molecule type" value="Genomic_DNA"/>
</dbReference>
<evidence type="ECO:0000256" key="11">
    <source>
        <dbReference type="SAM" id="MobiDB-lite"/>
    </source>
</evidence>
<dbReference type="InterPro" id="IPR047149">
    <property type="entry name" value="KIF11-like"/>
</dbReference>
<feature type="coiled-coil region" evidence="10">
    <location>
        <begin position="708"/>
        <end position="819"/>
    </location>
</feature>
<keyword evidence="4 9" id="KW-0547">Nucleotide-binding</keyword>
<feature type="compositionally biased region" description="Basic and acidic residues" evidence="11">
    <location>
        <begin position="548"/>
        <end position="557"/>
    </location>
</feature>
<evidence type="ECO:0000256" key="2">
    <source>
        <dbReference type="ARBA" id="ARBA00022490"/>
    </source>
</evidence>
<feature type="coiled-coil region" evidence="10">
    <location>
        <begin position="575"/>
        <end position="629"/>
    </location>
</feature>
<keyword evidence="6 10" id="KW-0175">Coiled coil</keyword>
<feature type="coiled-coil region" evidence="10">
    <location>
        <begin position="1068"/>
        <end position="1367"/>
    </location>
</feature>
<evidence type="ECO:0000256" key="3">
    <source>
        <dbReference type="ARBA" id="ARBA00022553"/>
    </source>
</evidence>
<name>A0A8K1GV94_9PASS</name>
<protein>
    <recommendedName>
        <fullName evidence="12">Kinesin motor domain-containing protein</fullName>
    </recommendedName>
</protein>
<dbReference type="GO" id="GO:0008574">
    <property type="term" value="F:plus-end-directed microtubule motor activity"/>
    <property type="evidence" value="ECO:0007669"/>
    <property type="project" value="TreeGrafter"/>
</dbReference>
<dbReference type="Gene3D" id="3.40.850.10">
    <property type="entry name" value="Kinesin motor domain"/>
    <property type="match status" value="1"/>
</dbReference>
<gene>
    <name evidence="13" type="ORF">HGM15179_001496</name>
</gene>
<feature type="binding site" evidence="9">
    <location>
        <begin position="168"/>
        <end position="175"/>
    </location>
    <ligand>
        <name>ATP</name>
        <dbReference type="ChEBI" id="CHEBI:30616"/>
    </ligand>
</feature>
<reference evidence="13" key="1">
    <citation type="submission" date="2019-04" db="EMBL/GenBank/DDBJ databases">
        <title>Genome assembly of Zosterops borbonicus 15179.</title>
        <authorList>
            <person name="Leroy T."/>
            <person name="Anselmetti Y."/>
            <person name="Tilak M.-K."/>
            <person name="Nabholz B."/>
        </authorList>
    </citation>
    <scope>NUCLEOTIDE SEQUENCE</scope>
    <source>
        <strain evidence="13">HGM_15179</strain>
        <tissue evidence="13">Muscle</tissue>
    </source>
</reference>
<comment type="similarity">
    <text evidence="9">Belongs to the TRAFAC class myosin-kinesin ATPase superfamily. Kinesin family.</text>
</comment>
<dbReference type="Pfam" id="PF00225">
    <property type="entry name" value="Kinesin"/>
    <property type="match status" value="1"/>
</dbReference>
<feature type="coiled-coil region" evidence="10">
    <location>
        <begin position="1392"/>
        <end position="1536"/>
    </location>
</feature>
<keyword evidence="14" id="KW-1185">Reference proteome</keyword>
<dbReference type="Proteomes" id="UP000796761">
    <property type="component" value="Unassembled WGS sequence"/>
</dbReference>
<evidence type="ECO:0000256" key="1">
    <source>
        <dbReference type="ARBA" id="ARBA00004186"/>
    </source>
</evidence>
<feature type="compositionally biased region" description="Basic and acidic residues" evidence="11">
    <location>
        <begin position="1717"/>
        <end position="1727"/>
    </location>
</feature>
<accession>A0A8K1GV94</accession>
<feature type="region of interest" description="Disordered" evidence="11">
    <location>
        <begin position="535"/>
        <end position="557"/>
    </location>
</feature>
<evidence type="ECO:0000256" key="6">
    <source>
        <dbReference type="ARBA" id="ARBA00023054"/>
    </source>
</evidence>
<keyword evidence="2" id="KW-0963">Cytoplasm</keyword>